<accession>A0A7C2PBM5</accession>
<dbReference type="InterPro" id="IPR006073">
    <property type="entry name" value="GTP-bd"/>
</dbReference>
<reference evidence="3" key="1">
    <citation type="journal article" date="2020" name="mSystems">
        <title>Genome- and Community-Level Interaction Insights into Carbon Utilization and Element Cycling Functions of Hydrothermarchaeota in Hydrothermal Sediment.</title>
        <authorList>
            <person name="Zhou Z."/>
            <person name="Liu Y."/>
            <person name="Xu W."/>
            <person name="Pan J."/>
            <person name="Luo Z.H."/>
            <person name="Li M."/>
        </authorList>
    </citation>
    <scope>NUCLEOTIDE SEQUENCE [LARGE SCALE GENOMIC DNA]</scope>
    <source>
        <strain evidence="3">SpSt-339</strain>
    </source>
</reference>
<evidence type="ECO:0000259" key="2">
    <source>
        <dbReference type="Pfam" id="PF01926"/>
    </source>
</evidence>
<dbReference type="EMBL" id="DSOK01000367">
    <property type="protein sequence ID" value="HEN16436.1"/>
    <property type="molecule type" value="Genomic_DNA"/>
</dbReference>
<evidence type="ECO:0000313" key="3">
    <source>
        <dbReference type="EMBL" id="HEN16436.1"/>
    </source>
</evidence>
<organism evidence="3">
    <name type="scientific">Schlesneria paludicola</name>
    <dbReference type="NCBI Taxonomy" id="360056"/>
    <lineage>
        <taxon>Bacteria</taxon>
        <taxon>Pseudomonadati</taxon>
        <taxon>Planctomycetota</taxon>
        <taxon>Planctomycetia</taxon>
        <taxon>Planctomycetales</taxon>
        <taxon>Planctomycetaceae</taxon>
        <taxon>Schlesneria</taxon>
    </lineage>
</organism>
<protein>
    <recommendedName>
        <fullName evidence="2">G domain-containing protein</fullName>
    </recommendedName>
</protein>
<keyword evidence="1" id="KW-1133">Transmembrane helix</keyword>
<dbReference type="InterPro" id="IPR027417">
    <property type="entry name" value="P-loop_NTPase"/>
</dbReference>
<comment type="caution">
    <text evidence="3">The sequence shown here is derived from an EMBL/GenBank/DDBJ whole genome shotgun (WGS) entry which is preliminary data.</text>
</comment>
<dbReference type="GO" id="GO:0005525">
    <property type="term" value="F:GTP binding"/>
    <property type="evidence" value="ECO:0007669"/>
    <property type="project" value="InterPro"/>
</dbReference>
<keyword evidence="1" id="KW-0472">Membrane</keyword>
<dbReference type="AlphaFoldDB" id="A0A7C2PBM5"/>
<gene>
    <name evidence="3" type="ORF">ENQ76_13315</name>
</gene>
<dbReference type="CDD" id="cd00882">
    <property type="entry name" value="Ras_like_GTPase"/>
    <property type="match status" value="1"/>
</dbReference>
<dbReference type="Gene3D" id="3.40.50.300">
    <property type="entry name" value="P-loop containing nucleotide triphosphate hydrolases"/>
    <property type="match status" value="1"/>
</dbReference>
<name>A0A7C2PBM5_9PLAN</name>
<dbReference type="Pfam" id="PF01926">
    <property type="entry name" value="MMR_HSR1"/>
    <property type="match status" value="1"/>
</dbReference>
<keyword evidence="1" id="KW-0812">Transmembrane</keyword>
<dbReference type="SUPFAM" id="SSF52540">
    <property type="entry name" value="P-loop containing nucleoside triphosphate hydrolases"/>
    <property type="match status" value="1"/>
</dbReference>
<feature type="transmembrane region" description="Helical" evidence="1">
    <location>
        <begin position="506"/>
        <end position="526"/>
    </location>
</feature>
<sequence>MPSADLSHLELLAQIDDVVDRLSAWSREPSPWEPLQQARRLMTRLLERADPVRMRFDAPLVVATFGGTGVGKSSLTNALVGEEVSPVGRQRPTTLQPTLIAHSDTNLDLYPLPLGDMCIVRRDAAMLRDWLLIDCPDPDTTESETTASNLARLHRILPCCDVLLYVSTQQKYRSARVGAELAQAAESCRLVFVQTHADQDEDIRSDWRAQLEPAYQVADMFFVDSRAALAEQQRGMRPTGEMGRLLDLLLRELSAAQRVRIRQGNLFGLLHASLEQMVADLDRHAPAVRALATALETERQTLTQRFADRLRNDLLVSRGAWERRLLAEVSQLWGLSPFALVLRAYHGQAGLLASWTLLRARSTAQVALWGAVHGARWISTRQQDSTREQQLERVAESQLSEGELREAQLVMEGHARSARLERSAIAAALSQAPQAAAMAEDEFWAFARRRLDELMRETARRNSGWGVRLVYEVGFAILPVWLLYRIGKNFFYDSWWLERPLLETNFYIPAILFLALWTILALILFCGRLRRGARRQVDQLAVELAQTKLAGGLFPALDACCRDYFAAAGDLRELTRVVAGLREQASEAAGLSAARRTRS</sequence>
<feature type="transmembrane region" description="Helical" evidence="1">
    <location>
        <begin position="465"/>
        <end position="486"/>
    </location>
</feature>
<proteinExistence type="predicted"/>
<evidence type="ECO:0000256" key="1">
    <source>
        <dbReference type="SAM" id="Phobius"/>
    </source>
</evidence>
<feature type="domain" description="G" evidence="2">
    <location>
        <begin position="62"/>
        <end position="174"/>
    </location>
</feature>